<protein>
    <submittedName>
        <fullName evidence="6">Novel protein similar to quinoid dihydropteridine reductase (QDPR, zgc:112405), related</fullName>
    </submittedName>
</protein>
<reference evidence="7" key="4">
    <citation type="journal article" date="2015" name="PLoS ONE">
        <title>Comprehensive Evaluation of Toxoplasma gondii VEG and Neospora caninum LIV Genomes with Tachyzoite Stage Transcriptome and Proteome Defines Novel Transcript Features.</title>
        <authorList>
            <person name="Ramaprasad A."/>
            <person name="Mourier T."/>
            <person name="Naeem R."/>
            <person name="Malas T.B."/>
            <person name="Moussa E."/>
            <person name="Panigrahi A."/>
            <person name="Vermont S.J."/>
            <person name="Otto T.D."/>
            <person name="Wastling J."/>
            <person name="Pain A."/>
        </authorList>
    </citation>
    <scope>NUCLEOTIDE SEQUENCE</scope>
    <source>
        <strain evidence="7">Liverpool</strain>
    </source>
</reference>
<dbReference type="InterPro" id="IPR036291">
    <property type="entry name" value="NAD(P)-bd_dom_sf"/>
</dbReference>
<dbReference type="OMA" id="QCVRYFK"/>
<reference evidence="6" key="1">
    <citation type="submission" date="2011-02" db="EMBL/GenBank/DDBJ databases">
        <authorList>
            <person name="Aslett M."/>
        </authorList>
    </citation>
    <scope>NUCLEOTIDE SEQUENCE</scope>
    <source>
        <strain evidence="6">Liverpool</strain>
    </source>
</reference>
<dbReference type="PROSITE" id="PS00061">
    <property type="entry name" value="ADH_SHORT"/>
    <property type="match status" value="1"/>
</dbReference>
<name>F0VDF4_NEOCL</name>
<dbReference type="eggNOG" id="KOG4022">
    <property type="taxonomic scope" value="Eukaryota"/>
</dbReference>
<evidence type="ECO:0000313" key="7">
    <source>
        <dbReference type="EMBL" id="CEL65623.1"/>
    </source>
</evidence>
<evidence type="ECO:0000256" key="1">
    <source>
        <dbReference type="ARBA" id="ARBA00006484"/>
    </source>
</evidence>
<evidence type="ECO:0000256" key="5">
    <source>
        <dbReference type="SAM" id="SignalP"/>
    </source>
</evidence>
<feature type="chain" id="PRO_5007655058" evidence="5">
    <location>
        <begin position="19"/>
        <end position="299"/>
    </location>
</feature>
<dbReference type="Gene3D" id="3.40.50.720">
    <property type="entry name" value="NAD(P)-binding Rossmann-like Domain"/>
    <property type="match status" value="1"/>
</dbReference>
<accession>F0VDF4</accession>
<keyword evidence="8" id="KW-1185">Reference proteome</keyword>
<dbReference type="VEuPathDB" id="ToxoDB:NCLIV_014630"/>
<comment type="similarity">
    <text evidence="1">Belongs to the short-chain dehydrogenases/reductases (SDR) family.</text>
</comment>
<evidence type="ECO:0000313" key="8">
    <source>
        <dbReference type="Proteomes" id="UP000007494"/>
    </source>
</evidence>
<dbReference type="GO" id="GO:0070402">
    <property type="term" value="F:NADPH binding"/>
    <property type="evidence" value="ECO:0007669"/>
    <property type="project" value="TreeGrafter"/>
</dbReference>
<dbReference type="InterPro" id="IPR020904">
    <property type="entry name" value="Sc_DH/Rdtase_CS"/>
</dbReference>
<dbReference type="EMBL" id="LN714479">
    <property type="protein sequence ID" value="CEL65623.1"/>
    <property type="molecule type" value="Genomic_DNA"/>
</dbReference>
<keyword evidence="3" id="KW-0521">NADP</keyword>
<dbReference type="SUPFAM" id="SSF51735">
    <property type="entry name" value="NAD(P)-binding Rossmann-fold domains"/>
    <property type="match status" value="1"/>
</dbReference>
<dbReference type="GO" id="GO:0006559">
    <property type="term" value="P:L-phenylalanine catabolic process"/>
    <property type="evidence" value="ECO:0007669"/>
    <property type="project" value="TreeGrafter"/>
</dbReference>
<organism evidence="6 8">
    <name type="scientific">Neospora caninum (strain Liverpool)</name>
    <dbReference type="NCBI Taxonomy" id="572307"/>
    <lineage>
        <taxon>Eukaryota</taxon>
        <taxon>Sar</taxon>
        <taxon>Alveolata</taxon>
        <taxon>Apicomplexa</taxon>
        <taxon>Conoidasida</taxon>
        <taxon>Coccidia</taxon>
        <taxon>Eucoccidiorida</taxon>
        <taxon>Eimeriorina</taxon>
        <taxon>Sarcocystidae</taxon>
        <taxon>Neospora</taxon>
    </lineage>
</organism>
<proteinExistence type="inferred from homology"/>
<sequence>MQLFRKTVLLFGHSGALGGAVADAFAAARWRVIGCGPRALPDAKKIAGTGLFSNGEQPSPPHETIELKPSDFNSLQAQGEYLARELQPLLASGPPLHAAICCSGAFACSPVSSEAFLAETERLFQANCLPALLCAHTAAVLFRNRQDTPQTSQDTVPPLVVLTGAAAVSSHPPAPTPGMIGYGCAKVFVHHLVRSLAATQVEKGFLGAKGGADSPGEPQSPPIDFRVVGILPTVLDTPANRDCMRDVPDEEKENSWTKVEEIAEKLVKWADGEEAVENGGLYVVRTEKGKTTFLVPPEA</sequence>
<dbReference type="GO" id="GO:0006729">
    <property type="term" value="P:tetrahydrobiopterin biosynthetic process"/>
    <property type="evidence" value="ECO:0007669"/>
    <property type="project" value="TreeGrafter"/>
</dbReference>
<comment type="subunit">
    <text evidence="2">Homodimer.</text>
</comment>
<reference evidence="8" key="3">
    <citation type="journal article" date="2012" name="PLoS Pathog.">
        <title>Comparative genomics of the apicomplexan parasites Toxoplasma gondii and Neospora caninum: Coccidia differing in host range and transmission strategy.</title>
        <authorList>
            <person name="Reid A.J."/>
            <person name="Vermont S.J."/>
            <person name="Cotton J.A."/>
            <person name="Harris D."/>
            <person name="Hill-Cawthorne G.A."/>
            <person name="Konen-Waisman S."/>
            <person name="Latham S.M."/>
            <person name="Mourier T."/>
            <person name="Norton R."/>
            <person name="Quail M.A."/>
            <person name="Sanders M."/>
            <person name="Shanmugam D."/>
            <person name="Sohal A."/>
            <person name="Wasmuth J.D."/>
            <person name="Brunk B."/>
            <person name="Grigg M.E."/>
            <person name="Howard J.C."/>
            <person name="Parkinson J."/>
            <person name="Roos D.S."/>
            <person name="Trees A.J."/>
            <person name="Berriman M."/>
            <person name="Pain A."/>
            <person name="Wastling J.M."/>
        </authorList>
    </citation>
    <scope>NUCLEOTIDE SEQUENCE [LARGE SCALE GENOMIC DNA]</scope>
    <source>
        <strain evidence="8">Liverpool</strain>
    </source>
</reference>
<dbReference type="RefSeq" id="XP_003881702.1">
    <property type="nucleotide sequence ID" value="XM_003881653.1"/>
</dbReference>
<dbReference type="OrthoDB" id="1204at2759"/>
<dbReference type="PANTHER" id="PTHR15104:SF0">
    <property type="entry name" value="DIHYDROPTERIDINE REDUCTASE"/>
    <property type="match status" value="1"/>
</dbReference>
<evidence type="ECO:0000256" key="2">
    <source>
        <dbReference type="ARBA" id="ARBA00011738"/>
    </source>
</evidence>
<reference evidence="6" key="2">
    <citation type="submission" date="2011-03" db="EMBL/GenBank/DDBJ databases">
        <title>Comparative genomics and transcriptomics of Neospora caninum and Toxoplasma gondii.</title>
        <authorList>
            <person name="Reid A.J."/>
            <person name="Sohal A."/>
            <person name="Harris D."/>
            <person name="Quail M."/>
            <person name="Sanders M."/>
            <person name="Berriman M."/>
            <person name="Wastling J.M."/>
            <person name="Pain A."/>
        </authorList>
    </citation>
    <scope>NUCLEOTIDE SEQUENCE</scope>
    <source>
        <strain evidence="6">Liverpool</strain>
    </source>
</reference>
<dbReference type="PANTHER" id="PTHR15104">
    <property type="entry name" value="DIHYDROPTERIDINE REDUCTASE"/>
    <property type="match status" value="1"/>
</dbReference>
<keyword evidence="4" id="KW-0560">Oxidoreductase</keyword>
<dbReference type="GeneID" id="13444136"/>
<dbReference type="AlphaFoldDB" id="F0VDF4"/>
<evidence type="ECO:0000256" key="4">
    <source>
        <dbReference type="ARBA" id="ARBA00023002"/>
    </source>
</evidence>
<dbReference type="GO" id="GO:0005737">
    <property type="term" value="C:cytoplasm"/>
    <property type="evidence" value="ECO:0007669"/>
    <property type="project" value="TreeGrafter"/>
</dbReference>
<evidence type="ECO:0000256" key="3">
    <source>
        <dbReference type="ARBA" id="ARBA00022857"/>
    </source>
</evidence>
<feature type="signal peptide" evidence="5">
    <location>
        <begin position="1"/>
        <end position="18"/>
    </location>
</feature>
<dbReference type="GO" id="GO:0004155">
    <property type="term" value="F:6,7-dihydropteridine reductase activity"/>
    <property type="evidence" value="ECO:0007669"/>
    <property type="project" value="TreeGrafter"/>
</dbReference>
<dbReference type="GO" id="GO:0070404">
    <property type="term" value="F:NADH binding"/>
    <property type="evidence" value="ECO:0007669"/>
    <property type="project" value="TreeGrafter"/>
</dbReference>
<evidence type="ECO:0000313" key="6">
    <source>
        <dbReference type="EMBL" id="CBZ51669.1"/>
    </source>
</evidence>
<dbReference type="Proteomes" id="UP000007494">
    <property type="component" value="Chromosome V"/>
</dbReference>
<dbReference type="InParanoid" id="F0VDF4"/>
<gene>
    <name evidence="7" type="ORF">BN1204_014630</name>
    <name evidence="6" type="ORF">NCLIV_014630</name>
</gene>
<dbReference type="EMBL" id="FR823386">
    <property type="protein sequence ID" value="CBZ51669.1"/>
    <property type="molecule type" value="Genomic_DNA"/>
</dbReference>
<keyword evidence="5" id="KW-0732">Signal</keyword>